<accession>A0A031LM52</accession>
<evidence type="ECO:0000313" key="2">
    <source>
        <dbReference type="Proteomes" id="UP000024332"/>
    </source>
</evidence>
<sequence>MEQNKKRHPCFMDEGVYERLAELARYNGNRLYEYTNELLSDAIQIEEQGISLRNIKDLVIILGKITQNYKGHFMISPVNENSIESWKDLGASLMTIMRFVPGQSLKESVISLASFFAVFLGEMKAEENGFQIISPFLNEENIEKLVNIFKGMEEVLTKDGIKLEIKMGNRSVRIRVIEDKKDL</sequence>
<protein>
    <submittedName>
        <fullName evidence="1">Uncharacterized protein</fullName>
    </submittedName>
</protein>
<dbReference type="AlphaFoldDB" id="A0A031LM52"/>
<dbReference type="Proteomes" id="UP000024332">
    <property type="component" value="Unassembled WGS sequence"/>
</dbReference>
<comment type="caution">
    <text evidence="1">The sequence shown here is derived from an EMBL/GenBank/DDBJ whole genome shotgun (WGS) entry which is preliminary data.</text>
</comment>
<evidence type="ECO:0000313" key="1">
    <source>
        <dbReference type="EMBL" id="EZQ03827.1"/>
    </source>
</evidence>
<gene>
    <name evidence="1" type="ORF">CM19_08875</name>
</gene>
<proteinExistence type="predicted"/>
<name>A0A031LM52_9CREN</name>
<dbReference type="EMBL" id="JFZT01000047">
    <property type="protein sequence ID" value="EZQ03827.1"/>
    <property type="molecule type" value="Genomic_DNA"/>
</dbReference>
<dbReference type="RefSeq" id="WP_052349502.1">
    <property type="nucleotide sequence ID" value="NZ_JFZT01000047.1"/>
</dbReference>
<organism evidence="1 2">
    <name type="scientific">Candidatus Acidianus copahuensis</name>
    <dbReference type="NCBI Taxonomy" id="1160895"/>
    <lineage>
        <taxon>Archaea</taxon>
        <taxon>Thermoproteota</taxon>
        <taxon>Thermoprotei</taxon>
        <taxon>Sulfolobales</taxon>
        <taxon>Sulfolobaceae</taxon>
        <taxon>Acidianus</taxon>
    </lineage>
</organism>
<reference evidence="1 2" key="1">
    <citation type="submission" date="2014-03" db="EMBL/GenBank/DDBJ databases">
        <title>Draft genome sequence of the novel thermoacidophilic archaea Acidianus copahuensis ALE1 strain, isolated from Copahue volcanic area in Neuquen Argentina.</title>
        <authorList>
            <person name="Urbieta M.S."/>
            <person name="Rascovan N."/>
            <person name="Castro C."/>
            <person name="Revale S."/>
            <person name="Giaveno M.A."/>
            <person name="Vazquez M.P."/>
            <person name="Donati E.R."/>
        </authorList>
    </citation>
    <scope>NUCLEOTIDE SEQUENCE [LARGE SCALE GENOMIC DNA]</scope>
    <source>
        <strain evidence="1 2">ALE1</strain>
    </source>
</reference>
<dbReference type="OrthoDB" id="34483at2157"/>
<dbReference type="STRING" id="1160895.CM19_08875"/>
<keyword evidence="2" id="KW-1185">Reference proteome</keyword>